<feature type="compositionally biased region" description="Basic and acidic residues" evidence="6">
    <location>
        <begin position="412"/>
        <end position="447"/>
    </location>
</feature>
<dbReference type="SMART" id="SM00132">
    <property type="entry name" value="LIM"/>
    <property type="match status" value="1"/>
</dbReference>
<dbReference type="Pfam" id="PF00412">
    <property type="entry name" value="LIM"/>
    <property type="match status" value="1"/>
</dbReference>
<feature type="compositionally biased region" description="Low complexity" evidence="6">
    <location>
        <begin position="282"/>
        <end position="293"/>
    </location>
</feature>
<dbReference type="PANTHER" id="PTHR24206">
    <property type="entry name" value="OS06G0237300 PROTEIN"/>
    <property type="match status" value="1"/>
</dbReference>
<dbReference type="Gene3D" id="2.10.110.10">
    <property type="entry name" value="Cysteine Rich Protein"/>
    <property type="match status" value="1"/>
</dbReference>
<gene>
    <name evidence="8" type="ORF">ONB1V03_LOCUS2368</name>
</gene>
<dbReference type="OrthoDB" id="25654at2759"/>
<dbReference type="EMBL" id="CAJPVJ010000533">
    <property type="protein sequence ID" value="CAG2162778.1"/>
    <property type="molecule type" value="Genomic_DNA"/>
</dbReference>
<accession>A0A7R9LEK9</accession>
<feature type="compositionally biased region" description="Polar residues" evidence="6">
    <location>
        <begin position="390"/>
        <end position="399"/>
    </location>
</feature>
<dbReference type="CDD" id="cd09358">
    <property type="entry name" value="LIM_Mical_like"/>
    <property type="match status" value="1"/>
</dbReference>
<keyword evidence="2 4" id="KW-0862">Zinc</keyword>
<feature type="compositionally biased region" description="Basic and acidic residues" evidence="6">
    <location>
        <begin position="257"/>
        <end position="268"/>
    </location>
</feature>
<dbReference type="GO" id="GO:0046872">
    <property type="term" value="F:metal ion binding"/>
    <property type="evidence" value="ECO:0007669"/>
    <property type="project" value="UniProtKB-KW"/>
</dbReference>
<dbReference type="PROSITE" id="PS50023">
    <property type="entry name" value="LIM_DOMAIN_2"/>
    <property type="match status" value="1"/>
</dbReference>
<dbReference type="SUPFAM" id="SSF57716">
    <property type="entry name" value="Glucocorticoid receptor-like (DNA-binding domain)"/>
    <property type="match status" value="2"/>
</dbReference>
<evidence type="ECO:0000256" key="4">
    <source>
        <dbReference type="PROSITE-ProRule" id="PRU00125"/>
    </source>
</evidence>
<feature type="region of interest" description="Disordered" evidence="6">
    <location>
        <begin position="222"/>
        <end position="315"/>
    </location>
</feature>
<evidence type="ECO:0000256" key="3">
    <source>
        <dbReference type="ARBA" id="ARBA00023038"/>
    </source>
</evidence>
<name>A0A7R9LEK9_9ACAR</name>
<keyword evidence="9" id="KW-1185">Reference proteome</keyword>
<feature type="non-terminal residue" evidence="8">
    <location>
        <position position="1"/>
    </location>
</feature>
<keyword evidence="3 4" id="KW-0440">LIM domain</keyword>
<evidence type="ECO:0000256" key="2">
    <source>
        <dbReference type="ARBA" id="ARBA00022833"/>
    </source>
</evidence>
<feature type="domain" description="LIM zinc-binding" evidence="7">
    <location>
        <begin position="539"/>
        <end position="599"/>
    </location>
</feature>
<feature type="compositionally biased region" description="Basic and acidic residues" evidence="6">
    <location>
        <begin position="222"/>
        <end position="245"/>
    </location>
</feature>
<organism evidence="8">
    <name type="scientific">Oppiella nova</name>
    <dbReference type="NCBI Taxonomy" id="334625"/>
    <lineage>
        <taxon>Eukaryota</taxon>
        <taxon>Metazoa</taxon>
        <taxon>Ecdysozoa</taxon>
        <taxon>Arthropoda</taxon>
        <taxon>Chelicerata</taxon>
        <taxon>Arachnida</taxon>
        <taxon>Acari</taxon>
        <taxon>Acariformes</taxon>
        <taxon>Sarcoptiformes</taxon>
        <taxon>Oribatida</taxon>
        <taxon>Brachypylina</taxon>
        <taxon>Oppioidea</taxon>
        <taxon>Oppiidae</taxon>
        <taxon>Oppiella</taxon>
    </lineage>
</organism>
<feature type="region of interest" description="Disordered" evidence="6">
    <location>
        <begin position="327"/>
        <end position="346"/>
    </location>
</feature>
<evidence type="ECO:0000256" key="6">
    <source>
        <dbReference type="SAM" id="MobiDB-lite"/>
    </source>
</evidence>
<sequence length="615" mass="70169">MYFPIHGVCDQVFEAPIVRRHNKYEMIIRENTPQDLPPDVVRCKSTYFSNPIPTNSRVEEQFDNLSLDLANIRNRFETRPEDNHNNHSNNIDKTTLQRSESLHSRMQKYQSAVSGEKDTTDSDEGQPIEPNGDQPDGEKVVFSGLSSLKSQWETGSIAGGKDEAEATRDELEDLRKKLSLGRSESMRQTYERAVKESHNETAANRSDAYVIDSSVKTTSIKEKFEKGFPENETEEQKIERLKSEREEEIQAIAESESAAKEARNKFKQIDASATRAPTTQLNGHSNHINGSSNKLTNGDVVKSGEPNGEDVSIDSAQLQERFSYFENLPKEAPKEPKRHQITPPRDVTHVYENSVADSHNSNIIRSSDAIEDIPKVDTTKKMLDKFKALESQTDNQSNAPKPLKRITPPRDTTADSEHKRESSPERDPNIIKSSLKSEESIEVEPEKARNLKAKFENWSAEIDRENKKNNGYDDEEEFIPHIDTTKNLRAKFEAIKDESKPIDKPKIRVNRFVVMTTSGPLAQQGDKELRCETSDNASDACYVCRTKLYPMEKLEFSGIRLHKNCFRCIKCKCNLRLDNFTITADKLYCIPHFKQLFMEKGNYDEGFGLEQHKDK</sequence>
<feature type="region of interest" description="Disordered" evidence="6">
    <location>
        <begin position="389"/>
        <end position="447"/>
    </location>
</feature>
<dbReference type="AlphaFoldDB" id="A0A7R9LEK9"/>
<feature type="region of interest" description="Disordered" evidence="6">
    <location>
        <begin position="98"/>
        <end position="140"/>
    </location>
</feature>
<proteinExistence type="predicted"/>
<keyword evidence="5" id="KW-0175">Coiled coil</keyword>
<dbReference type="EMBL" id="OC915358">
    <property type="protein sequence ID" value="CAD7640063.1"/>
    <property type="molecule type" value="Genomic_DNA"/>
</dbReference>
<evidence type="ECO:0000313" key="9">
    <source>
        <dbReference type="Proteomes" id="UP000728032"/>
    </source>
</evidence>
<protein>
    <recommendedName>
        <fullName evidence="7">LIM zinc-binding domain-containing protein</fullName>
    </recommendedName>
</protein>
<evidence type="ECO:0000313" key="8">
    <source>
        <dbReference type="EMBL" id="CAD7640063.1"/>
    </source>
</evidence>
<evidence type="ECO:0000259" key="7">
    <source>
        <dbReference type="PROSITE" id="PS50023"/>
    </source>
</evidence>
<dbReference type="InterPro" id="IPR001781">
    <property type="entry name" value="Znf_LIM"/>
</dbReference>
<reference evidence="8" key="1">
    <citation type="submission" date="2020-11" db="EMBL/GenBank/DDBJ databases">
        <authorList>
            <person name="Tran Van P."/>
        </authorList>
    </citation>
    <scope>NUCLEOTIDE SEQUENCE</scope>
</reference>
<dbReference type="Proteomes" id="UP000728032">
    <property type="component" value="Unassembled WGS sequence"/>
</dbReference>
<evidence type="ECO:0000256" key="5">
    <source>
        <dbReference type="SAM" id="Coils"/>
    </source>
</evidence>
<feature type="coiled-coil region" evidence="5">
    <location>
        <begin position="157"/>
        <end position="184"/>
    </location>
</feature>
<evidence type="ECO:0000256" key="1">
    <source>
        <dbReference type="ARBA" id="ARBA00022723"/>
    </source>
</evidence>
<keyword evidence="1 4" id="KW-0479">Metal-binding</keyword>